<feature type="region of interest" description="Disordered" evidence="1">
    <location>
        <begin position="442"/>
        <end position="492"/>
    </location>
</feature>
<dbReference type="InterPro" id="IPR043759">
    <property type="entry name" value="DUF5704"/>
</dbReference>
<feature type="compositionally biased region" description="Low complexity" evidence="1">
    <location>
        <begin position="470"/>
        <end position="484"/>
    </location>
</feature>
<sequence length="1082" mass="120832">MKLIKKIILITLLLTSVVNFFSWQYTYASVLPTTPKPSDPDNTHLFVGLFYHDIWRNSAGGWTSDGAPGQLKDIEFPYSFDFPGRKIKDVKTNKFDPNMTDPAGTSLYYNSRYKQETWDSRKNNVSPTYTVFNPMNLQGKGTDSANFIVKINGLLDAPLFENITKQDQGGLVQGRRYYFPILITIELEPEGGEALIRHYTTTGTPLNGTPGFTDRTEVLTVGKSHPFSHTPGTADYVYEGYKVSESGPPSGGSIEQGDPPPLRYDGSFPKYYVYYYYEEVNKPGQPDPDPPTASCTPPAPGMKMDGRYMDPEVSAKILADQRGQEMFDVLQGIPTSESLYGNILSLNYLFQHSFVNMTGSCTFEVNVEKTWTLSWDPGKPGPKGPDGKPTTVPDPQTEEETVTQRYTVVRPYSYWVIDNLEVYKIDQGTLSNYALPGGQITIQPQGYQPPQYSTNASGAFYPPSPPDPIVAPSGSHGGSSYKSKPSPPSENLQSVAEAAVDKVEVTNDALVFNGTTIMNPGRVQESGPTPGSIPAPTRINDQVLYKPNNMISSDKVNRANTPSSGTIHYGLLPGNINGGSNKEFPINPINTVTVHTPVVNYSSVTDDQAHNQKTTPNRSRSAFILDRPFTVRIPTSGQHRNIPGYGNRDYAKYIRVKQVYFPFDVYSGDKSTFYPKHTWITIPTSQLDTEFFLPVWVDEGDYEVYFRTIAENAPPDFTTQPSANLDLANHVATDIEPVEVIGRVYDFHITDIADYNWETVFRKQKGSATPSGASYWIGLRDIDGGTRGNVLPYTLPIAPGKHPAQGYKNSAVKTGYHFKFDLKTKGNMFRSQDGISITPSFYFVNKDGTGRQAVDLYYHSGNRKFIRIGSPQDTEKRYVILNDRLRNVPQEELQDAASYLYNHGSAPAGMSAAAYAKQYIEKLSKNKTWVGRLDWLLLPADVRTLIGPKSGLPASVDAERANAAIQRWYGEYSIPSDVYVVKKGTNIAEYGRTNRLDERSDIFLKKGYIIVNFNIETIRDGNTARPHLQYIHAPLMNQWRLEGYDQAYRDPYGNRFSLLDGDVVFYHGDQSSKKDFNSQVPH</sequence>
<feature type="compositionally biased region" description="Polar residues" evidence="1">
    <location>
        <begin position="442"/>
        <end position="457"/>
    </location>
</feature>
<evidence type="ECO:0000256" key="1">
    <source>
        <dbReference type="SAM" id="MobiDB-lite"/>
    </source>
</evidence>
<comment type="caution">
    <text evidence="3">The sequence shown here is derived from an EMBL/GenBank/DDBJ whole genome shotgun (WGS) entry which is preliminary data.</text>
</comment>
<dbReference type="OrthoDB" id="2657408at2"/>
<feature type="region of interest" description="Disordered" evidence="1">
    <location>
        <begin position="374"/>
        <end position="401"/>
    </location>
</feature>
<organism evidence="3 4">
    <name type="scientific">Paenibacillus solani</name>
    <dbReference type="NCBI Taxonomy" id="1705565"/>
    <lineage>
        <taxon>Bacteria</taxon>
        <taxon>Bacillati</taxon>
        <taxon>Bacillota</taxon>
        <taxon>Bacilli</taxon>
        <taxon>Bacillales</taxon>
        <taxon>Paenibacillaceae</taxon>
        <taxon>Paenibacillus</taxon>
    </lineage>
</organism>
<gene>
    <name evidence="3" type="ORF">AM231_16910</name>
</gene>
<dbReference type="AlphaFoldDB" id="A0A0M1P0F1"/>
<evidence type="ECO:0000313" key="3">
    <source>
        <dbReference type="EMBL" id="KOR87589.1"/>
    </source>
</evidence>
<reference evidence="4" key="1">
    <citation type="submission" date="2015-08" db="EMBL/GenBank/DDBJ databases">
        <title>Genome sequencing project for genomic taxonomy and phylogenomics of Bacillus-like bacteria.</title>
        <authorList>
            <person name="Liu B."/>
            <person name="Wang J."/>
            <person name="Zhu Y."/>
            <person name="Liu G."/>
            <person name="Chen Q."/>
            <person name="Chen Z."/>
            <person name="Lan J."/>
            <person name="Che J."/>
            <person name="Ge C."/>
            <person name="Shi H."/>
            <person name="Pan Z."/>
            <person name="Liu X."/>
        </authorList>
    </citation>
    <scope>NUCLEOTIDE SEQUENCE [LARGE SCALE GENOMIC DNA]</scope>
    <source>
        <strain evidence="4">FJAT-22460</strain>
    </source>
</reference>
<name>A0A0M1P0F1_9BACL</name>
<evidence type="ECO:0000259" key="2">
    <source>
        <dbReference type="Pfam" id="PF18964"/>
    </source>
</evidence>
<feature type="region of interest" description="Disordered" evidence="1">
    <location>
        <begin position="518"/>
        <end position="538"/>
    </location>
</feature>
<evidence type="ECO:0000313" key="4">
    <source>
        <dbReference type="Proteomes" id="UP000036932"/>
    </source>
</evidence>
<feature type="domain" description="DUF5704" evidence="2">
    <location>
        <begin position="327"/>
        <end position="508"/>
    </location>
</feature>
<accession>A0A0M1P0F1</accession>
<dbReference type="EMBL" id="LIUT01000002">
    <property type="protein sequence ID" value="KOR87589.1"/>
    <property type="molecule type" value="Genomic_DNA"/>
</dbReference>
<dbReference type="Proteomes" id="UP000036932">
    <property type="component" value="Unassembled WGS sequence"/>
</dbReference>
<protein>
    <recommendedName>
        <fullName evidence="2">DUF5704 domain-containing protein</fullName>
    </recommendedName>
</protein>
<dbReference type="PATRIC" id="fig|1705565.3.peg.284"/>
<keyword evidence="4" id="KW-1185">Reference proteome</keyword>
<proteinExistence type="predicted"/>
<dbReference type="Pfam" id="PF18964">
    <property type="entry name" value="DUF5704"/>
    <property type="match status" value="1"/>
</dbReference>